<proteinExistence type="predicted"/>
<dbReference type="Proteomes" id="UP000217999">
    <property type="component" value="Unassembled WGS sequence"/>
</dbReference>
<protein>
    <submittedName>
        <fullName evidence="1">Uncharacterized protein</fullName>
    </submittedName>
</protein>
<sequence>MTSPNPSSHETQEDIRSKLLYLKQWPDFSKEYDLVRVGDIARICALLARKPTVGFLVHRSVDMPSHKVEKVLRQLQESGCVDVFQTGRDALKAQIQTVGEILSDAGDVPPDAAVVQEDAAPPAMPTPAGSFLKRLWKKLLS</sequence>
<reference evidence="1 2" key="1">
    <citation type="submission" date="2017-08" db="EMBL/GenBank/DDBJ databases">
        <title>WGS of Clinical strains of the CDC Group NO-1 linked to zoonotic infections in humans.</title>
        <authorList>
            <person name="Bernier A.-M."/>
            <person name="Bernard K."/>
        </authorList>
    </citation>
    <scope>NUCLEOTIDE SEQUENCE [LARGE SCALE GENOMIC DNA]</scope>
    <source>
        <strain evidence="1 2">NML03-0146</strain>
    </source>
</reference>
<comment type="caution">
    <text evidence="1">The sequence shown here is derived from an EMBL/GenBank/DDBJ whole genome shotgun (WGS) entry which is preliminary data.</text>
</comment>
<accession>A0A2A2A743</accession>
<name>A0A2A2A743_9BURK</name>
<organism evidence="1 2">
    <name type="scientific">Vandammella animalimorsus</name>
    <dbReference type="NCBI Taxonomy" id="2029117"/>
    <lineage>
        <taxon>Bacteria</taxon>
        <taxon>Pseudomonadati</taxon>
        <taxon>Pseudomonadota</taxon>
        <taxon>Betaproteobacteria</taxon>
        <taxon>Burkholderiales</taxon>
        <taxon>Comamonadaceae</taxon>
        <taxon>Vandammella</taxon>
    </lineage>
</organism>
<dbReference type="RefSeq" id="WP_095550649.1">
    <property type="nucleotide sequence ID" value="NZ_NSJF01000008.1"/>
</dbReference>
<dbReference type="EMBL" id="NSJF01000008">
    <property type="protein sequence ID" value="PAT33568.1"/>
    <property type="molecule type" value="Genomic_DNA"/>
</dbReference>
<evidence type="ECO:0000313" key="2">
    <source>
        <dbReference type="Proteomes" id="UP000217999"/>
    </source>
</evidence>
<gene>
    <name evidence="1" type="ORF">CK620_12935</name>
</gene>
<dbReference type="AlphaFoldDB" id="A0A2A2A743"/>
<evidence type="ECO:0000313" key="1">
    <source>
        <dbReference type="EMBL" id="PAT33568.1"/>
    </source>
</evidence>